<accession>A0A1E3P8Q7</accession>
<dbReference type="GeneID" id="30199863"/>
<dbReference type="EMBL" id="KV454208">
    <property type="protein sequence ID" value="ODQ61796.1"/>
    <property type="molecule type" value="Genomic_DNA"/>
</dbReference>
<protein>
    <recommendedName>
        <fullName evidence="4">Cleavage and polyadenylation specificity factor subunit 2</fullName>
    </recommendedName>
    <alternativeName>
        <fullName evidence="4">Cleavage and polyadenylation specificity factor 100 kDa subunit</fullName>
    </alternativeName>
</protein>
<evidence type="ECO:0000256" key="1">
    <source>
        <dbReference type="ARBA" id="ARBA00004123"/>
    </source>
</evidence>
<keyword evidence="8" id="KW-1185">Reference proteome</keyword>
<dbReference type="InterPro" id="IPR001279">
    <property type="entry name" value="Metallo-B-lactamas"/>
</dbReference>
<comment type="similarity">
    <text evidence="4">Belongs to the metallo-beta-lactamase superfamily. RNA-metabolizing metallo-beta-lactamase-like family. CPSF2/YSH1 subfamily.</text>
</comment>
<evidence type="ECO:0000259" key="6">
    <source>
        <dbReference type="SMART" id="SM01027"/>
    </source>
</evidence>
<evidence type="ECO:0000256" key="5">
    <source>
        <dbReference type="SAM" id="MobiDB-lite"/>
    </source>
</evidence>
<dbReference type="AlphaFoldDB" id="A0A1E3P8Q7"/>
<dbReference type="Pfam" id="PF16661">
    <property type="entry name" value="Lactamase_B_6"/>
    <property type="match status" value="1"/>
</dbReference>
<dbReference type="InterPro" id="IPR022712">
    <property type="entry name" value="Beta_Casp"/>
</dbReference>
<dbReference type="CDD" id="cd16293">
    <property type="entry name" value="CPSF2-like_MBL-fold"/>
    <property type="match status" value="1"/>
</dbReference>
<dbReference type="PANTHER" id="PTHR45922:SF1">
    <property type="entry name" value="CLEAVAGE AND POLYADENYLATION SPECIFICITY FACTOR SUBUNIT 2"/>
    <property type="match status" value="1"/>
</dbReference>
<dbReference type="PANTHER" id="PTHR45922">
    <property type="entry name" value="CLEAVAGE AND POLYADENYLATION SPECIFICITY FACTOR SUBUNIT 2"/>
    <property type="match status" value="1"/>
</dbReference>
<dbReference type="Proteomes" id="UP000094112">
    <property type="component" value="Unassembled WGS sequence"/>
</dbReference>
<dbReference type="InterPro" id="IPR025069">
    <property type="entry name" value="Cpsf2_C"/>
</dbReference>
<dbReference type="InterPro" id="IPR035639">
    <property type="entry name" value="CPSF2_MBL"/>
</dbReference>
<dbReference type="SMART" id="SM01027">
    <property type="entry name" value="Beta-Casp"/>
    <property type="match status" value="1"/>
</dbReference>
<evidence type="ECO:0000256" key="2">
    <source>
        <dbReference type="ARBA" id="ARBA00022664"/>
    </source>
</evidence>
<keyword evidence="2 4" id="KW-0507">mRNA processing</keyword>
<keyword evidence="3 4" id="KW-0539">Nucleus</keyword>
<comment type="subcellular location">
    <subcellularLocation>
        <location evidence="1 4">Nucleus</location>
    </subcellularLocation>
</comment>
<organism evidence="7 8">
    <name type="scientific">Wickerhamomyces anomalus (strain ATCC 58044 / CBS 1984 / NCYC 433 / NRRL Y-366-8)</name>
    <name type="common">Yeast</name>
    <name type="synonym">Hansenula anomala</name>
    <dbReference type="NCBI Taxonomy" id="683960"/>
    <lineage>
        <taxon>Eukaryota</taxon>
        <taxon>Fungi</taxon>
        <taxon>Dikarya</taxon>
        <taxon>Ascomycota</taxon>
        <taxon>Saccharomycotina</taxon>
        <taxon>Saccharomycetes</taxon>
        <taxon>Phaffomycetales</taxon>
        <taxon>Wickerhamomycetaceae</taxon>
        <taxon>Wickerhamomyces</taxon>
    </lineage>
</organism>
<evidence type="ECO:0000256" key="4">
    <source>
        <dbReference type="RuleBase" id="RU365006"/>
    </source>
</evidence>
<dbReference type="RefSeq" id="XP_019041003.1">
    <property type="nucleotide sequence ID" value="XM_019182617.1"/>
</dbReference>
<dbReference type="GO" id="GO:0006397">
    <property type="term" value="P:mRNA processing"/>
    <property type="evidence" value="ECO:0007669"/>
    <property type="project" value="UniProtKB-KW"/>
</dbReference>
<sequence>MFTYTSLVPEGNTTRAALLEFDGVRILADPGWDGRSDLRYLDNIISTVDMIILSHPTTDFLGAYAYLAFHDLKIPVYATLPACNLGRVATLDLYRSVGLIGPLKGTEFELKDVEEAFDKIITVKHSQTTDLRAKYDGLSLTAINGGHTLGGTIWVITKNSEKIIYAPEWNHSKDSFLNGADLLQNSTLLRPSVIITSTAIGSVLPHKKRVEKFFELVDATLGRGGTVLLPTSIGGRMLELVHLIDDHLQSAPIPVLLLSHTKARNLTYAGSMLEWMAPAVIRDWESRGQPPFDSSRVQVVQPNELLNLPGAKVVFASGAGFEDGSVAQAALTALCSDEKTSIILTERVPGNSIGNDLFFAWESLAKANGKLEDGVPVAFQNQLTVKPIREDALVGDELIEYQNHVKERRTKKEESKKAKQADTKETQFEDESESESEDEDILDVEKKKETIPIDVDVRNAKGRTKMFQFIPPKAKFDDYGEIINPTDYAREEEKDVNKLKRHKANNKVQIGEKKKWNEGKKQDDTSDLDALHEPKSRHVSQLIVTSRCVLSYIDLQGLVDIRSLSLIIPALKPKKVFLLSDQTDPSNFQKVASTLKKHNNFDVLELNPNEPVYSKDTVQSFDILLDEKLTDQLKWQKIAGGFTVAHVIGNVKTKKELEQEVKAEEDKLKEENSTFLANMRATQLAIGDVKLSELKKSLSVAHNVEFKGEGTLVVDDIVAVRKISDGDVVVDGAPGKLFYEVRDAVRKMLAYV</sequence>
<dbReference type="Gene3D" id="3.60.15.10">
    <property type="entry name" value="Ribonuclease Z/Hydroxyacylglutathione hydrolase-like"/>
    <property type="match status" value="1"/>
</dbReference>
<dbReference type="Pfam" id="PF10996">
    <property type="entry name" value="Beta-Casp"/>
    <property type="match status" value="1"/>
</dbReference>
<evidence type="ECO:0000313" key="8">
    <source>
        <dbReference type="Proteomes" id="UP000094112"/>
    </source>
</evidence>
<feature type="compositionally biased region" description="Basic and acidic residues" evidence="5">
    <location>
        <begin position="410"/>
        <end position="427"/>
    </location>
</feature>
<feature type="compositionally biased region" description="Acidic residues" evidence="5">
    <location>
        <begin position="428"/>
        <end position="442"/>
    </location>
</feature>
<feature type="compositionally biased region" description="Basic and acidic residues" evidence="5">
    <location>
        <begin position="510"/>
        <end position="532"/>
    </location>
</feature>
<proteinExistence type="inferred from homology"/>
<evidence type="ECO:0000313" key="7">
    <source>
        <dbReference type="EMBL" id="ODQ61796.1"/>
    </source>
</evidence>
<name>A0A1E3P8Q7_WICAA</name>
<dbReference type="STRING" id="683960.A0A1E3P8Q7"/>
<dbReference type="Pfam" id="PF13299">
    <property type="entry name" value="CPSF100_C"/>
    <property type="match status" value="1"/>
</dbReference>
<feature type="region of interest" description="Disordered" evidence="5">
    <location>
        <begin position="407"/>
        <end position="442"/>
    </location>
</feature>
<dbReference type="InterPro" id="IPR036866">
    <property type="entry name" value="RibonucZ/Hydroxyglut_hydro"/>
</dbReference>
<keyword evidence="4" id="KW-0694">RNA-binding</keyword>
<feature type="region of interest" description="Disordered" evidence="5">
    <location>
        <begin position="509"/>
        <end position="532"/>
    </location>
</feature>
<evidence type="ECO:0000256" key="3">
    <source>
        <dbReference type="ARBA" id="ARBA00023242"/>
    </source>
</evidence>
<dbReference type="GO" id="GO:0005847">
    <property type="term" value="C:mRNA cleavage and polyadenylation specificity factor complex"/>
    <property type="evidence" value="ECO:0007669"/>
    <property type="project" value="EnsemblFungi"/>
</dbReference>
<dbReference type="OrthoDB" id="64353at2759"/>
<reference evidence="7 8" key="1">
    <citation type="journal article" date="2016" name="Proc. Natl. Acad. Sci. U.S.A.">
        <title>Comparative genomics of biotechnologically important yeasts.</title>
        <authorList>
            <person name="Riley R."/>
            <person name="Haridas S."/>
            <person name="Wolfe K.H."/>
            <person name="Lopes M.R."/>
            <person name="Hittinger C.T."/>
            <person name="Goeker M."/>
            <person name="Salamov A.A."/>
            <person name="Wisecaver J.H."/>
            <person name="Long T.M."/>
            <person name="Calvey C.H."/>
            <person name="Aerts A.L."/>
            <person name="Barry K.W."/>
            <person name="Choi C."/>
            <person name="Clum A."/>
            <person name="Coughlan A.Y."/>
            <person name="Deshpande S."/>
            <person name="Douglass A.P."/>
            <person name="Hanson S.J."/>
            <person name="Klenk H.-P."/>
            <person name="LaButti K.M."/>
            <person name="Lapidus A."/>
            <person name="Lindquist E.A."/>
            <person name="Lipzen A.M."/>
            <person name="Meier-Kolthoff J.P."/>
            <person name="Ohm R.A."/>
            <person name="Otillar R.P."/>
            <person name="Pangilinan J.L."/>
            <person name="Peng Y."/>
            <person name="Rokas A."/>
            <person name="Rosa C.A."/>
            <person name="Scheuner C."/>
            <person name="Sibirny A.A."/>
            <person name="Slot J.C."/>
            <person name="Stielow J.B."/>
            <person name="Sun H."/>
            <person name="Kurtzman C.P."/>
            <person name="Blackwell M."/>
            <person name="Grigoriev I.V."/>
            <person name="Jeffries T.W."/>
        </authorList>
    </citation>
    <scope>NUCLEOTIDE SEQUENCE [LARGE SCALE GENOMIC DNA]</scope>
    <source>
        <strain evidence="8">ATCC 58044 / CBS 1984 / NCYC 433 / NRRL Y-366-8</strain>
    </source>
</reference>
<dbReference type="SUPFAM" id="SSF56281">
    <property type="entry name" value="Metallo-hydrolase/oxidoreductase"/>
    <property type="match status" value="1"/>
</dbReference>
<gene>
    <name evidence="7" type="ORF">WICANDRAFT_48833</name>
</gene>
<dbReference type="GO" id="GO:0003723">
    <property type="term" value="F:RNA binding"/>
    <property type="evidence" value="ECO:0007669"/>
    <property type="project" value="UniProtKB-KW"/>
</dbReference>
<feature type="domain" description="Beta-Casp" evidence="6">
    <location>
        <begin position="237"/>
        <end position="357"/>
    </location>
</feature>
<dbReference type="InterPro" id="IPR027075">
    <property type="entry name" value="CPSF2"/>
</dbReference>